<feature type="region of interest" description="Disordered" evidence="1">
    <location>
        <begin position="49"/>
        <end position="73"/>
    </location>
</feature>
<gene>
    <name evidence="2" type="ORF">M4L21_13385</name>
</gene>
<sequence>MAKRIRSLSSFYIPSLDKVLNFNDEIDIEDEKLVETLKDQGLIDVLIPEETKKPKRRQTKKVQTEDQTQEEDK</sequence>
<evidence type="ECO:0000313" key="3">
    <source>
        <dbReference type="Proteomes" id="UP001152302"/>
    </source>
</evidence>
<dbReference type="EMBL" id="JAMBPX010000011">
    <property type="protein sequence ID" value="MDG0860320.1"/>
    <property type="molecule type" value="Genomic_DNA"/>
</dbReference>
<protein>
    <submittedName>
        <fullName evidence="2">Uncharacterized protein</fullName>
    </submittedName>
</protein>
<name>A0A9X4LGG7_9STAP</name>
<dbReference type="RefSeq" id="WP_277595839.1">
    <property type="nucleotide sequence ID" value="NZ_JAMBPX010000011.1"/>
</dbReference>
<organism evidence="2 3">
    <name type="scientific">Staphylococcus equorum</name>
    <dbReference type="NCBI Taxonomy" id="246432"/>
    <lineage>
        <taxon>Bacteria</taxon>
        <taxon>Bacillati</taxon>
        <taxon>Bacillota</taxon>
        <taxon>Bacilli</taxon>
        <taxon>Bacillales</taxon>
        <taxon>Staphylococcaceae</taxon>
        <taxon>Staphylococcus</taxon>
    </lineage>
</organism>
<evidence type="ECO:0000256" key="1">
    <source>
        <dbReference type="SAM" id="MobiDB-lite"/>
    </source>
</evidence>
<accession>A0A9X4LGG7</accession>
<dbReference type="AlphaFoldDB" id="A0A9X4LGG7"/>
<reference evidence="2" key="1">
    <citation type="submission" date="2022-05" db="EMBL/GenBank/DDBJ databases">
        <title>Comparative genomics of Staphylococcus equorum isolates.</title>
        <authorList>
            <person name="Luelf R.H."/>
        </authorList>
    </citation>
    <scope>NUCLEOTIDE SEQUENCE</scope>
    <source>
        <strain evidence="2">TMW 2.2343</strain>
    </source>
</reference>
<dbReference type="Proteomes" id="UP001152302">
    <property type="component" value="Unassembled WGS sequence"/>
</dbReference>
<comment type="caution">
    <text evidence="2">The sequence shown here is derived from an EMBL/GenBank/DDBJ whole genome shotgun (WGS) entry which is preliminary data.</text>
</comment>
<proteinExistence type="predicted"/>
<evidence type="ECO:0000313" key="2">
    <source>
        <dbReference type="EMBL" id="MDG0860320.1"/>
    </source>
</evidence>